<keyword evidence="3" id="KW-0418">Kinase</keyword>
<dbReference type="AlphaFoldDB" id="A0A0C9SXD9"/>
<feature type="domain" description="Carbohydrate kinase FGGY N-terminal" evidence="4">
    <location>
        <begin position="7"/>
        <end position="264"/>
    </location>
</feature>
<dbReference type="PIRSF" id="PIRSF000538">
    <property type="entry name" value="GlpK"/>
    <property type="match status" value="1"/>
</dbReference>
<dbReference type="HOGENOM" id="CLU_009281_10_1_1"/>
<dbReference type="Gene3D" id="3.30.420.40">
    <property type="match status" value="1"/>
</dbReference>
<dbReference type="PANTHER" id="PTHR43435">
    <property type="entry name" value="RIBULOKINASE"/>
    <property type="match status" value="1"/>
</dbReference>
<dbReference type="PANTHER" id="PTHR43435:SF4">
    <property type="entry name" value="FGGY CARBOHYDRATE KINASE DOMAIN-CONTAINING PROTEIN"/>
    <property type="match status" value="1"/>
</dbReference>
<evidence type="ECO:0000256" key="3">
    <source>
        <dbReference type="ARBA" id="ARBA00022777"/>
    </source>
</evidence>
<comment type="similarity">
    <text evidence="1">Belongs to the FGGY kinase family.</text>
</comment>
<dbReference type="GO" id="GO:0019321">
    <property type="term" value="P:pentose metabolic process"/>
    <property type="evidence" value="ECO:0007669"/>
    <property type="project" value="TreeGrafter"/>
</dbReference>
<evidence type="ECO:0000259" key="4">
    <source>
        <dbReference type="Pfam" id="PF00370"/>
    </source>
</evidence>
<evidence type="ECO:0000256" key="1">
    <source>
        <dbReference type="ARBA" id="ARBA00009156"/>
    </source>
</evidence>
<dbReference type="EMBL" id="KN832571">
    <property type="protein sequence ID" value="KII84305.1"/>
    <property type="molecule type" value="Genomic_DNA"/>
</dbReference>
<dbReference type="GO" id="GO:0005737">
    <property type="term" value="C:cytoplasm"/>
    <property type="evidence" value="ECO:0007669"/>
    <property type="project" value="TreeGrafter"/>
</dbReference>
<dbReference type="InterPro" id="IPR018484">
    <property type="entry name" value="FGGY_N"/>
</dbReference>
<protein>
    <recommendedName>
        <fullName evidence="8">Pentulose kinase</fullName>
    </recommendedName>
</protein>
<dbReference type="Proteomes" id="UP000053263">
    <property type="component" value="Unassembled WGS sequence"/>
</dbReference>
<dbReference type="InterPro" id="IPR000577">
    <property type="entry name" value="Carb_kinase_FGGY"/>
</dbReference>
<dbReference type="SUPFAM" id="SSF53067">
    <property type="entry name" value="Actin-like ATPase domain"/>
    <property type="match status" value="2"/>
</dbReference>
<dbReference type="InterPro" id="IPR006003">
    <property type="entry name" value="FGGY_RbtK-like"/>
</dbReference>
<accession>A0A0C9SXD9</accession>
<dbReference type="Gene3D" id="1.20.58.2240">
    <property type="match status" value="1"/>
</dbReference>
<sequence length="567" mass="61871">MAQKPVYYLGIDVGTSSARVVFVDGRGRVAVNVARSIETFRDPKDHRIYEQSTGNIWQSICDATHEALSSSKISPEDVRGVGIDATCSLVVVDAEGSPVAVSGVHAERNVVLWCDHRAESQTRKVNEIGHEELRVLGCSMDLELDVPKLMWLRDNLSSDVIAKSTFFCLPDYLAHRATATHFRPLNATPNCPAYPLPTTHYSPPGGWSTDFFHKHGLSAFAPAFPHPPLAPGSSLARGLDAQAATDLGLLPGIAVGAAVVDCYSGYFATIAAPLPEADNSIEACSHRIAAITGTSTCFVVQSPSPVDVHGVWGPLKDALFPGWYMSTGGQSATGELISHVVTTHPAYAELLESARSNGLTIFEQLDKHLERLVAEKKIASAVTLAKDVHLYPDFHGNRAPLSDAGMRGMWVGLTLDTSINDLAIRYQATLEALALQFRHIFEEMNHAGHDVQQIFVSGGQTTNRAFVQLIADVCRLPVVLPDDASSVAKGSAILGRYAAEMQAWMDQQSPEQEHPHLWKCMTQMTQHGDILLPSAPAETTSLLECKYRVFREMIDAQRRWTRLMRTS</sequence>
<evidence type="ECO:0000313" key="7">
    <source>
        <dbReference type="Proteomes" id="UP000053263"/>
    </source>
</evidence>
<reference evidence="6 7" key="1">
    <citation type="submission" date="2014-06" db="EMBL/GenBank/DDBJ databases">
        <title>Evolutionary Origins and Diversification of the Mycorrhizal Mutualists.</title>
        <authorList>
            <consortium name="DOE Joint Genome Institute"/>
            <consortium name="Mycorrhizal Genomics Consortium"/>
            <person name="Kohler A."/>
            <person name="Kuo A."/>
            <person name="Nagy L.G."/>
            <person name="Floudas D."/>
            <person name="Copeland A."/>
            <person name="Barry K.W."/>
            <person name="Cichocki N."/>
            <person name="Veneault-Fourrey C."/>
            <person name="LaButti K."/>
            <person name="Lindquist E.A."/>
            <person name="Lipzen A."/>
            <person name="Lundell T."/>
            <person name="Morin E."/>
            <person name="Murat C."/>
            <person name="Riley R."/>
            <person name="Ohm R."/>
            <person name="Sun H."/>
            <person name="Tunlid A."/>
            <person name="Henrissat B."/>
            <person name="Grigoriev I.V."/>
            <person name="Hibbett D.S."/>
            <person name="Martin F."/>
        </authorList>
    </citation>
    <scope>NUCLEOTIDE SEQUENCE [LARGE SCALE GENOMIC DNA]</scope>
    <source>
        <strain evidence="6 7">FD-325 SS-3</strain>
    </source>
</reference>
<dbReference type="Pfam" id="PF00370">
    <property type="entry name" value="FGGY_N"/>
    <property type="match status" value="1"/>
</dbReference>
<feature type="domain" description="Carbohydrate kinase FGGY C-terminal" evidence="5">
    <location>
        <begin position="289"/>
        <end position="499"/>
    </location>
</feature>
<evidence type="ECO:0000313" key="6">
    <source>
        <dbReference type="EMBL" id="KII84305.1"/>
    </source>
</evidence>
<gene>
    <name evidence="6" type="ORF">PLICRDRAFT_46171</name>
</gene>
<dbReference type="InterPro" id="IPR043129">
    <property type="entry name" value="ATPase_NBD"/>
</dbReference>
<dbReference type="Pfam" id="PF02782">
    <property type="entry name" value="FGGY_C"/>
    <property type="match status" value="1"/>
</dbReference>
<dbReference type="NCBIfam" id="TIGR01315">
    <property type="entry name" value="5C_CHO_kinase"/>
    <property type="match status" value="1"/>
</dbReference>
<evidence type="ECO:0000256" key="2">
    <source>
        <dbReference type="ARBA" id="ARBA00022679"/>
    </source>
</evidence>
<organism evidence="6 7">
    <name type="scientific">Plicaturopsis crispa FD-325 SS-3</name>
    <dbReference type="NCBI Taxonomy" id="944288"/>
    <lineage>
        <taxon>Eukaryota</taxon>
        <taxon>Fungi</taxon>
        <taxon>Dikarya</taxon>
        <taxon>Basidiomycota</taxon>
        <taxon>Agaricomycotina</taxon>
        <taxon>Agaricomycetes</taxon>
        <taxon>Agaricomycetidae</taxon>
        <taxon>Amylocorticiales</taxon>
        <taxon>Amylocorticiaceae</taxon>
        <taxon>Plicatura</taxon>
        <taxon>Plicaturopsis crispa</taxon>
    </lineage>
</organism>
<dbReference type="CDD" id="cd07782">
    <property type="entry name" value="ASKHA_NBD_FGGY_D-RBK"/>
    <property type="match status" value="1"/>
</dbReference>
<dbReference type="GO" id="GO:0019150">
    <property type="term" value="F:D-ribulokinase activity"/>
    <property type="evidence" value="ECO:0007669"/>
    <property type="project" value="TreeGrafter"/>
</dbReference>
<keyword evidence="7" id="KW-1185">Reference proteome</keyword>
<evidence type="ECO:0008006" key="8">
    <source>
        <dbReference type="Google" id="ProtNLM"/>
    </source>
</evidence>
<name>A0A0C9SXD9_PLICR</name>
<keyword evidence="2" id="KW-0808">Transferase</keyword>
<dbReference type="OrthoDB" id="203824at2759"/>
<proteinExistence type="inferred from homology"/>
<dbReference type="InterPro" id="IPR018485">
    <property type="entry name" value="FGGY_C"/>
</dbReference>
<evidence type="ECO:0000259" key="5">
    <source>
        <dbReference type="Pfam" id="PF02782"/>
    </source>
</evidence>